<dbReference type="EMBL" id="FOGC01000022">
    <property type="protein sequence ID" value="SER30401.1"/>
    <property type="molecule type" value="Genomic_DNA"/>
</dbReference>
<evidence type="ECO:0000313" key="4">
    <source>
        <dbReference type="Proteomes" id="UP000242515"/>
    </source>
</evidence>
<evidence type="ECO:0000256" key="2">
    <source>
        <dbReference type="SAM" id="MobiDB-lite"/>
    </source>
</evidence>
<dbReference type="PROSITE" id="PS00018">
    <property type="entry name" value="EF_HAND_1"/>
    <property type="match status" value="1"/>
</dbReference>
<gene>
    <name evidence="3" type="ORF">SAMN05216522_1223</name>
</gene>
<keyword evidence="1" id="KW-0175">Coiled coil</keyword>
<organism evidence="3 4">
    <name type="scientific">Rosenbergiella nectarea</name>
    <dbReference type="NCBI Taxonomy" id="988801"/>
    <lineage>
        <taxon>Bacteria</taxon>
        <taxon>Pseudomonadati</taxon>
        <taxon>Pseudomonadota</taxon>
        <taxon>Gammaproteobacteria</taxon>
        <taxon>Enterobacterales</taxon>
        <taxon>Erwiniaceae</taxon>
        <taxon>Rosenbergiella</taxon>
    </lineage>
</organism>
<dbReference type="RefSeq" id="WP_092678517.1">
    <property type="nucleotide sequence ID" value="NZ_FOGC01000022.1"/>
</dbReference>
<sequence>MTLVSISEAARLTGKARSTLHKYIKQGKLSTTTDSDKSKKIEISELLRVFGPLTGVVSDTVTTVAKQQQATHVNTDELHARIQLLEQENSHLKDTNSLLEKNLDDIRQAMYLIESKLPKNPEPIPEPQPEPATPAVTETVTPVATKKSWQFWRK</sequence>
<dbReference type="Proteomes" id="UP000242515">
    <property type="component" value="Unassembled WGS sequence"/>
</dbReference>
<keyword evidence="4" id="KW-1185">Reference proteome</keyword>
<feature type="coiled-coil region" evidence="1">
    <location>
        <begin position="75"/>
        <end position="109"/>
    </location>
</feature>
<name>A0A1H9N3K2_9GAMM</name>
<feature type="region of interest" description="Disordered" evidence="2">
    <location>
        <begin position="118"/>
        <end position="140"/>
    </location>
</feature>
<evidence type="ECO:0000256" key="1">
    <source>
        <dbReference type="SAM" id="Coils"/>
    </source>
</evidence>
<reference evidence="4" key="1">
    <citation type="submission" date="2016-10" db="EMBL/GenBank/DDBJ databases">
        <authorList>
            <person name="Varghese N."/>
            <person name="Submissions S."/>
        </authorList>
    </citation>
    <scope>NUCLEOTIDE SEQUENCE [LARGE SCALE GENOMIC DNA]</scope>
    <source>
        <strain evidence="4">8N4</strain>
    </source>
</reference>
<evidence type="ECO:0008006" key="5">
    <source>
        <dbReference type="Google" id="ProtNLM"/>
    </source>
</evidence>
<protein>
    <recommendedName>
        <fullName evidence="5">DNA-binding protein</fullName>
    </recommendedName>
</protein>
<accession>A0A1H9N3K2</accession>
<feature type="compositionally biased region" description="Pro residues" evidence="2">
    <location>
        <begin position="120"/>
        <end position="132"/>
    </location>
</feature>
<proteinExistence type="predicted"/>
<dbReference type="AlphaFoldDB" id="A0A1H9N3K2"/>
<dbReference type="OrthoDB" id="962262at2"/>
<dbReference type="STRING" id="988801.SAMN05216522_1223"/>
<dbReference type="InterPro" id="IPR018247">
    <property type="entry name" value="EF_Hand_1_Ca_BS"/>
</dbReference>
<evidence type="ECO:0000313" key="3">
    <source>
        <dbReference type="EMBL" id="SER30401.1"/>
    </source>
</evidence>